<keyword evidence="10 21" id="KW-0846">Cobalamin</keyword>
<keyword evidence="14" id="KW-0677">Repeat</keyword>
<dbReference type="InterPro" id="IPR000489">
    <property type="entry name" value="Pterin-binding_dom"/>
</dbReference>
<dbReference type="Gene3D" id="3.20.20.330">
    <property type="entry name" value="Homocysteine-binding-like domain"/>
    <property type="match status" value="1"/>
</dbReference>
<dbReference type="Pfam" id="PF02607">
    <property type="entry name" value="B12-binding_2"/>
    <property type="match status" value="1"/>
</dbReference>
<evidence type="ECO:0000259" key="25">
    <source>
        <dbReference type="PROSITE" id="PS50970"/>
    </source>
</evidence>
<dbReference type="InterPro" id="IPR003726">
    <property type="entry name" value="HCY_dom"/>
</dbReference>
<keyword evidence="17 21" id="KW-0170">Cobalt</keyword>
<dbReference type="GO" id="GO:0031419">
    <property type="term" value="F:cobalamin binding"/>
    <property type="evidence" value="ECO:0007669"/>
    <property type="project" value="UniProtKB-UniRule"/>
</dbReference>
<dbReference type="CDD" id="cd00740">
    <property type="entry name" value="MeTr"/>
    <property type="match status" value="1"/>
</dbReference>
<evidence type="ECO:0000259" key="26">
    <source>
        <dbReference type="PROSITE" id="PS50972"/>
    </source>
</evidence>
<feature type="binding site" evidence="23">
    <location>
        <position position="955"/>
    </location>
    <ligand>
        <name>S-adenosyl-L-methionine</name>
        <dbReference type="ChEBI" id="CHEBI:59789"/>
    </ligand>
</feature>
<evidence type="ECO:0000313" key="31">
    <source>
        <dbReference type="Proteomes" id="UP000035763"/>
    </source>
</evidence>
<dbReference type="CDD" id="cd02069">
    <property type="entry name" value="methionine_synthase_B12_BD"/>
    <property type="match status" value="1"/>
</dbReference>
<evidence type="ECO:0000256" key="11">
    <source>
        <dbReference type="ARBA" id="ARBA00022679"/>
    </source>
</evidence>
<dbReference type="GO" id="GO:0005829">
    <property type="term" value="C:cytosol"/>
    <property type="evidence" value="ECO:0007669"/>
    <property type="project" value="TreeGrafter"/>
</dbReference>
<dbReference type="SUPFAM" id="SSF52242">
    <property type="entry name" value="Cobalamin (vitamin B12)-binding domain"/>
    <property type="match status" value="1"/>
</dbReference>
<keyword evidence="31" id="KW-1185">Reference proteome</keyword>
<evidence type="ECO:0000256" key="15">
    <source>
        <dbReference type="ARBA" id="ARBA00022833"/>
    </source>
</evidence>
<dbReference type="PROSITE" id="PS50972">
    <property type="entry name" value="PTERIN_BINDING"/>
    <property type="match status" value="1"/>
</dbReference>
<dbReference type="PROSITE" id="PS50970">
    <property type="entry name" value="HCY"/>
    <property type="match status" value="1"/>
</dbReference>
<dbReference type="Pfam" id="PF02310">
    <property type="entry name" value="B12-binding"/>
    <property type="match status" value="1"/>
</dbReference>
<dbReference type="InterPro" id="IPR033706">
    <property type="entry name" value="Met_synthase_B12-bd"/>
</dbReference>
<dbReference type="GO" id="GO:0008270">
    <property type="term" value="F:zinc ion binding"/>
    <property type="evidence" value="ECO:0007669"/>
    <property type="project" value="UniProtKB-UniRule"/>
</dbReference>
<dbReference type="InterPro" id="IPR003759">
    <property type="entry name" value="Cbl-bd_cap"/>
</dbReference>
<feature type="binding site" evidence="23">
    <location>
        <position position="1144"/>
    </location>
    <ligand>
        <name>S-adenosyl-L-methionine</name>
        <dbReference type="ChEBI" id="CHEBI:59789"/>
    </ligand>
</feature>
<evidence type="ECO:0000256" key="10">
    <source>
        <dbReference type="ARBA" id="ARBA00022628"/>
    </source>
</evidence>
<evidence type="ECO:0000256" key="17">
    <source>
        <dbReference type="ARBA" id="ARBA00023285"/>
    </source>
</evidence>
<dbReference type="InterPro" id="IPR037010">
    <property type="entry name" value="VitB12-dep_Met_synth_activ_sf"/>
</dbReference>
<evidence type="ECO:0000256" key="1">
    <source>
        <dbReference type="ARBA" id="ARBA00001700"/>
    </source>
</evidence>
<dbReference type="FunFam" id="3.20.20.20:FF:000002">
    <property type="entry name" value="Methionine synthase"/>
    <property type="match status" value="1"/>
</dbReference>
<sequence length="1238" mass="135067">MPFSPDATSTLTELLSRRILFLDGAMGTMLQRHRLGEADFRGERFADWGSDVIGNNDLLSLTQPHLIREVHDQYLAAGANLISTNTFNAQRISMADYGMQELSAELNLASARLAREAVDAALATDPHTPRFVIGSLGPTNRTASISPDVSDPGARNVAYDELVAAYHEQAAALVEGGADVLAIETIFDTLNAKAAIFAVETLFEEQGRRWPVIISGTITDASGRTLSGQVAEAFWNSVRHVRPIAVGFNCALGAAQMRPFIADLSRVADTFVSCYPNAGLPNAFGEYDETAGETAAALVEFAQAGLVNLVGGCCGTTPEHIAAIAQGVGGIAARPVPQVPVAMRLSGLEPLTITEDSLFVNVGERTNITGSARFRKLIQAEDYPAALSVARQQVEAGAQVIDVNMDEGMIDGVAAMDRFLKLIASEPDISTVPLMIDSSKWSVIEAGLKCVQGKPIVNSISMKEGVEPFLEQARLCRKYGAAVVVMAFDETGQADTLERRKEISKRAYELLTQEVGFPGEDIIIDPNIFAVATGIEEHATYGIDFIEATRWIKQNLPGVLVSGGVSNVSFSFRGNNPVREAIHAVFLYHAINAGMDMGIVNAGQLVVYDQIDPELRERIEDVVLNRRADATDRLLEIAEKFNVSGAEDDSSAPEWRTLPVAERITHALVKGIDDFVEADTEELRTEIAARGGRPLEVIEGPLMDGMNVVGDLFGAGKMFLPQVVKSARVMKKAVAYLIPFIEAEKQPGDASHAKGRIVTATVKGDVHDIGKNIVGVVLQCNNYEVHDLGVMVPAQKILDTAKELEADAIGLSGLITPSLDEMVNVASEMERQGFEIPLLIGGATTSKAHTAVKVDQRYHGPVVWVKDASRSVPVVSQLLSDDHRPKLVASIADEYDTIRTRHAAKSGERPLLSLEQARAAAPEIEISAETVATPKQAGIHRFTDYDLAELREYIDWTPFFAAWEMRGRFPDILNNPASAAAARKLYDDAQAMLDQIVERKWLRANGITGIFPAARVGDDTVVYTDDTRTEVRMTLHHLRQQGQHREGVPNRSLADFIAPQDSGIPDWIGAFAVTAGLGSQERVMAFKAEHDDYNAILLEALADRLAEAFAERLHERVRTELWAYAPDETLDNQALIEERYRGIRPAPGYPACPDHTEKAVIWELLDVQEETGIELTEHMAMWPGAAVSGLIFAHPQAQYFVVGRLGRDQVEEYAGRKGWDLRTAERWLSPNLGYHPEE</sequence>
<feature type="binding site" evidence="23">
    <location>
        <begin position="764"/>
        <end position="768"/>
    </location>
    <ligand>
        <name>methylcob(III)alamin</name>
        <dbReference type="ChEBI" id="CHEBI:28115"/>
    </ligand>
</feature>
<keyword evidence="11 21" id="KW-0808">Transferase</keyword>
<evidence type="ECO:0000256" key="5">
    <source>
        <dbReference type="ARBA" id="ARBA00010398"/>
    </source>
</evidence>
<comment type="domain">
    <text evidence="21">Modular enzyme with four functionally distinct domains. The isolated Hcy-binding domain catalyzes methyl transfer from free methylcobalamin to homocysteine. The Hcy-binding domain in association with the pterin-binding domain catalyzes the methylation of cob(I)alamin by methyltetrahydrofolate and the methylation of homocysteine. The B12-binding domain binds the cofactor. The AdoMet activation domain binds S-adenosyl-L-methionine. Under aerobic conditions cob(I)alamin can be converted to inactive cob(II)alamin. Reductive methylation by S-adenosyl-L-methionine and flavodoxin regenerates methylcobalamin.</text>
</comment>
<organism evidence="30 31">
    <name type="scientific">Nostocoides australiense Ben110</name>
    <dbReference type="NCBI Taxonomy" id="1193182"/>
    <lineage>
        <taxon>Bacteria</taxon>
        <taxon>Bacillati</taxon>
        <taxon>Actinomycetota</taxon>
        <taxon>Actinomycetes</taxon>
        <taxon>Micrococcales</taxon>
        <taxon>Intrasporangiaceae</taxon>
        <taxon>Nostocoides</taxon>
    </lineage>
</organism>
<dbReference type="FunFam" id="1.10.1240.10:FF:000001">
    <property type="entry name" value="Methionine synthase"/>
    <property type="match status" value="1"/>
</dbReference>
<dbReference type="InterPro" id="IPR036594">
    <property type="entry name" value="Meth_synthase_dom"/>
</dbReference>
<evidence type="ECO:0000256" key="2">
    <source>
        <dbReference type="ARBA" id="ARBA00001947"/>
    </source>
</evidence>
<keyword evidence="12 21" id="KW-0949">S-adenosyl-L-methionine</keyword>
<dbReference type="InterPro" id="IPR036724">
    <property type="entry name" value="Cobalamin-bd_sf"/>
</dbReference>
<evidence type="ECO:0000256" key="18">
    <source>
        <dbReference type="ARBA" id="ARBA00025552"/>
    </source>
</evidence>
<dbReference type="InterPro" id="IPR011005">
    <property type="entry name" value="Dihydropteroate_synth-like_sf"/>
</dbReference>
<evidence type="ECO:0000256" key="22">
    <source>
        <dbReference type="PIRSR" id="PIRSR000381-1"/>
    </source>
</evidence>
<keyword evidence="9 21" id="KW-0028">Amino-acid biosynthesis</keyword>
<dbReference type="STRING" id="1193182.BN11_1280006"/>
<dbReference type="GO" id="GO:0046653">
    <property type="term" value="P:tetrahydrofolate metabolic process"/>
    <property type="evidence" value="ECO:0007669"/>
    <property type="project" value="TreeGrafter"/>
</dbReference>
<dbReference type="SUPFAM" id="SSF82282">
    <property type="entry name" value="Homocysteine S-methyltransferase"/>
    <property type="match status" value="1"/>
</dbReference>
<dbReference type="PIRSF" id="PIRSF000381">
    <property type="entry name" value="MetH"/>
    <property type="match status" value="1"/>
</dbReference>
<dbReference type="NCBIfam" id="NF007024">
    <property type="entry name" value="PRK09490.1"/>
    <property type="match status" value="1"/>
</dbReference>
<comment type="similarity">
    <text evidence="5">Belongs to the vitamin-B12 dependent methionine synthase family.</text>
</comment>
<accession>W6JU43</accession>
<dbReference type="FunFam" id="3.40.50.280:FF:000001">
    <property type="entry name" value="Methionine synthase"/>
    <property type="match status" value="1"/>
</dbReference>
<evidence type="ECO:0000256" key="3">
    <source>
        <dbReference type="ARBA" id="ARBA00001956"/>
    </source>
</evidence>
<dbReference type="Pfam" id="PF00809">
    <property type="entry name" value="Pterin_bind"/>
    <property type="match status" value="1"/>
</dbReference>
<evidence type="ECO:0000256" key="23">
    <source>
        <dbReference type="PIRSR" id="PIRSR000381-2"/>
    </source>
</evidence>
<feature type="binding site" evidence="23">
    <location>
        <position position="868"/>
    </location>
    <ligand>
        <name>methylcob(III)alamin</name>
        <dbReference type="ChEBI" id="CHEBI:28115"/>
    </ligand>
</feature>
<feature type="binding site" evidence="23">
    <location>
        <position position="699"/>
    </location>
    <ligand>
        <name>methylcob(III)alamin</name>
        <dbReference type="ChEBI" id="CHEBI:28115"/>
    </ligand>
</feature>
<comment type="function">
    <text evidence="18 21">Catalyzes the transfer of a methyl group from methyl-cobalamin to homocysteine, yielding enzyme-bound cob(I)alamin and methionine. Subsequently, remethylates the cofactor using methyltetrahydrofolate.</text>
</comment>
<dbReference type="InterPro" id="IPR011822">
    <property type="entry name" value="MetH"/>
</dbReference>
<evidence type="ECO:0000256" key="9">
    <source>
        <dbReference type="ARBA" id="ARBA00022605"/>
    </source>
</evidence>
<keyword evidence="15 21" id="KW-0862">Zinc</keyword>
<dbReference type="Gene3D" id="1.10.1240.10">
    <property type="entry name" value="Methionine synthase domain"/>
    <property type="match status" value="1"/>
</dbReference>
<evidence type="ECO:0000256" key="24">
    <source>
        <dbReference type="PROSITE-ProRule" id="PRU00333"/>
    </source>
</evidence>
<dbReference type="Proteomes" id="UP000035763">
    <property type="component" value="Unassembled WGS sequence"/>
</dbReference>
<evidence type="ECO:0000256" key="19">
    <source>
        <dbReference type="ARBA" id="ARBA00031040"/>
    </source>
</evidence>
<dbReference type="GO" id="GO:0032259">
    <property type="term" value="P:methylation"/>
    <property type="evidence" value="ECO:0007669"/>
    <property type="project" value="UniProtKB-KW"/>
</dbReference>
<comment type="caution">
    <text evidence="30">The sequence shown here is derived from an EMBL/GenBank/DDBJ whole genome shotgun (WGS) entry which is preliminary data.</text>
</comment>
<evidence type="ECO:0000256" key="16">
    <source>
        <dbReference type="ARBA" id="ARBA00023167"/>
    </source>
</evidence>
<dbReference type="PROSITE" id="PS51332">
    <property type="entry name" value="B12_BINDING"/>
    <property type="match status" value="1"/>
</dbReference>
<keyword evidence="13 21" id="KW-0479">Metal-binding</keyword>
<dbReference type="Gene3D" id="1.10.288.10">
    <property type="entry name" value="Cobalamin-dependent Methionine Synthase, domain 2"/>
    <property type="match status" value="1"/>
</dbReference>
<keyword evidence="16 21" id="KW-0486">Methionine biosynthesis</keyword>
<comment type="cofactor">
    <cofactor evidence="2 21 24">
        <name>Zn(2+)</name>
        <dbReference type="ChEBI" id="CHEBI:29105"/>
    </cofactor>
</comment>
<dbReference type="GO" id="GO:0008705">
    <property type="term" value="F:methionine synthase activity"/>
    <property type="evidence" value="ECO:0007669"/>
    <property type="project" value="UniProtKB-UniRule"/>
</dbReference>
<feature type="domain" description="Pterin-binding" evidence="26">
    <location>
        <begin position="359"/>
        <end position="620"/>
    </location>
</feature>
<dbReference type="EMBL" id="CAJA01000033">
    <property type="protein sequence ID" value="CCH72021.1"/>
    <property type="molecule type" value="Genomic_DNA"/>
</dbReference>
<feature type="domain" description="Hcy-binding" evidence="25">
    <location>
        <begin position="8"/>
        <end position="328"/>
    </location>
</feature>
<dbReference type="InterPro" id="IPR050554">
    <property type="entry name" value="Met_Synthase/Corrinoid"/>
</dbReference>
<feature type="binding site" evidence="23">
    <location>
        <position position="816"/>
    </location>
    <ligand>
        <name>methylcob(III)alamin</name>
        <dbReference type="ChEBI" id="CHEBI:28115"/>
    </ligand>
</feature>
<dbReference type="PANTHER" id="PTHR45833:SF1">
    <property type="entry name" value="METHIONINE SYNTHASE"/>
    <property type="match status" value="1"/>
</dbReference>
<dbReference type="PROSITE" id="PS51337">
    <property type="entry name" value="B12_BINDING_NTER"/>
    <property type="match status" value="1"/>
</dbReference>
<evidence type="ECO:0000259" key="28">
    <source>
        <dbReference type="PROSITE" id="PS51332"/>
    </source>
</evidence>
<keyword evidence="8 21" id="KW-0489">Methyltransferase</keyword>
<evidence type="ECO:0000259" key="27">
    <source>
        <dbReference type="PROSITE" id="PS50974"/>
    </source>
</evidence>
<comment type="pathway">
    <text evidence="4 21">Amino-acid biosynthesis; L-methionine biosynthesis via de novo pathway; L-methionine from L-homocysteine (MetH route): step 1/1.</text>
</comment>
<evidence type="ECO:0000256" key="8">
    <source>
        <dbReference type="ARBA" id="ARBA00022603"/>
    </source>
</evidence>
<evidence type="ECO:0000256" key="14">
    <source>
        <dbReference type="ARBA" id="ARBA00022737"/>
    </source>
</evidence>
<evidence type="ECO:0000256" key="13">
    <source>
        <dbReference type="ARBA" id="ARBA00022723"/>
    </source>
</evidence>
<dbReference type="AlphaFoldDB" id="W6JU43"/>
<dbReference type="Gene3D" id="3.10.196.10">
    <property type="entry name" value="Vitamin B12-dependent methionine synthase, activation domain"/>
    <property type="match status" value="1"/>
</dbReference>
<dbReference type="InterPro" id="IPR036589">
    <property type="entry name" value="HCY_dom_sf"/>
</dbReference>
<dbReference type="Pfam" id="PF02574">
    <property type="entry name" value="S-methyl_trans"/>
    <property type="match status" value="1"/>
</dbReference>
<feature type="binding site" evidence="23">
    <location>
        <begin position="1199"/>
        <end position="1200"/>
    </location>
    <ligand>
        <name>S-adenosyl-L-methionine</name>
        <dbReference type="ChEBI" id="CHEBI:59789"/>
    </ligand>
</feature>
<feature type="binding site" evidence="22 24">
    <location>
        <position position="314"/>
    </location>
    <ligand>
        <name>Zn(2+)</name>
        <dbReference type="ChEBI" id="CHEBI:29105"/>
    </ligand>
</feature>
<evidence type="ECO:0000256" key="12">
    <source>
        <dbReference type="ARBA" id="ARBA00022691"/>
    </source>
</evidence>
<dbReference type="PANTHER" id="PTHR45833">
    <property type="entry name" value="METHIONINE SYNTHASE"/>
    <property type="match status" value="1"/>
</dbReference>
<dbReference type="Gene3D" id="3.20.20.20">
    <property type="entry name" value="Dihydropteroate synthase-like"/>
    <property type="match status" value="1"/>
</dbReference>
<comment type="cofactor">
    <cofactor evidence="3 21 22">
        <name>methylcob(III)alamin</name>
        <dbReference type="ChEBI" id="CHEBI:28115"/>
    </cofactor>
</comment>
<feature type="domain" description="AdoMet activation" evidence="27">
    <location>
        <begin position="905"/>
        <end position="1237"/>
    </location>
</feature>
<reference evidence="30 31" key="1">
    <citation type="journal article" date="2013" name="ISME J.">
        <title>A metabolic model for members of the genus Tetrasphaera involved in enhanced biological phosphorus removal.</title>
        <authorList>
            <person name="Kristiansen R."/>
            <person name="Nguyen H.T.T."/>
            <person name="Saunders A.M."/>
            <person name="Nielsen J.L."/>
            <person name="Wimmer R."/>
            <person name="Le V.Q."/>
            <person name="McIlroy S.J."/>
            <person name="Petrovski S."/>
            <person name="Seviour R.J."/>
            <person name="Calteau A."/>
            <person name="Nielsen K.L."/>
            <person name="Nielsen P.H."/>
        </authorList>
    </citation>
    <scope>NUCLEOTIDE SEQUENCE [LARGE SCALE GENOMIC DNA]</scope>
    <source>
        <strain evidence="30 31">Ben110</strain>
    </source>
</reference>
<dbReference type="EC" id="2.1.1.13" evidence="6 20"/>
<feature type="binding site" evidence="22 24">
    <location>
        <position position="250"/>
    </location>
    <ligand>
        <name>Zn(2+)</name>
        <dbReference type="ChEBI" id="CHEBI:29105"/>
    </ligand>
</feature>
<dbReference type="SMART" id="SM01018">
    <property type="entry name" value="B12-binding_2"/>
    <property type="match status" value="1"/>
</dbReference>
<dbReference type="InterPro" id="IPR004223">
    <property type="entry name" value="VitB12-dep_Met_synth_activ_dom"/>
</dbReference>
<evidence type="ECO:0000256" key="6">
    <source>
        <dbReference type="ARBA" id="ARBA00012032"/>
    </source>
</evidence>
<gene>
    <name evidence="30" type="primary">metH</name>
    <name evidence="30" type="ORF">BN11_1280006</name>
</gene>
<comment type="catalytic activity">
    <reaction evidence="1 21">
        <text>(6S)-5-methyl-5,6,7,8-tetrahydrofolate + L-homocysteine = (6S)-5,6,7,8-tetrahydrofolate + L-methionine</text>
        <dbReference type="Rhea" id="RHEA:11172"/>
        <dbReference type="ChEBI" id="CHEBI:18608"/>
        <dbReference type="ChEBI" id="CHEBI:57453"/>
        <dbReference type="ChEBI" id="CHEBI:57844"/>
        <dbReference type="ChEBI" id="CHEBI:58199"/>
        <dbReference type="EC" id="2.1.1.13"/>
    </reaction>
</comment>
<dbReference type="SUPFAM" id="SSF51717">
    <property type="entry name" value="Dihydropteroate synthetase-like"/>
    <property type="match status" value="1"/>
</dbReference>
<dbReference type="NCBIfam" id="TIGR02082">
    <property type="entry name" value="metH"/>
    <property type="match status" value="1"/>
</dbReference>
<evidence type="ECO:0000313" key="30">
    <source>
        <dbReference type="EMBL" id="CCH72021.1"/>
    </source>
</evidence>
<evidence type="ECO:0000256" key="20">
    <source>
        <dbReference type="NCBIfam" id="TIGR02082"/>
    </source>
</evidence>
<name>W6JU43_9MICO</name>
<evidence type="ECO:0000256" key="21">
    <source>
        <dbReference type="PIRNR" id="PIRNR000381"/>
    </source>
</evidence>
<protein>
    <recommendedName>
        <fullName evidence="7 20">Methionine synthase</fullName>
        <ecNumber evidence="6 20">2.1.1.13</ecNumber>
    </recommendedName>
    <alternativeName>
        <fullName evidence="19 21">5-methyltetrahydrofolate--homocysteine methyltransferase</fullName>
    </alternativeName>
</protein>
<dbReference type="FunFam" id="3.20.20.330:FF:000001">
    <property type="entry name" value="Methionine synthase"/>
    <property type="match status" value="1"/>
</dbReference>
<evidence type="ECO:0000259" key="29">
    <source>
        <dbReference type="PROSITE" id="PS51337"/>
    </source>
</evidence>
<feature type="domain" description="B12-binding" evidence="28">
    <location>
        <begin position="754"/>
        <end position="889"/>
    </location>
</feature>
<proteinExistence type="inferred from homology"/>
<feature type="binding site" evidence="22 24">
    <location>
        <position position="313"/>
    </location>
    <ligand>
        <name>Zn(2+)</name>
        <dbReference type="ChEBI" id="CHEBI:29105"/>
    </ligand>
</feature>
<dbReference type="Gene3D" id="3.40.50.280">
    <property type="entry name" value="Cobalamin-binding domain"/>
    <property type="match status" value="1"/>
</dbReference>
<dbReference type="GO" id="GO:0050667">
    <property type="term" value="P:homocysteine metabolic process"/>
    <property type="evidence" value="ECO:0007669"/>
    <property type="project" value="TreeGrafter"/>
</dbReference>
<dbReference type="InterPro" id="IPR006158">
    <property type="entry name" value="Cobalamin-bd"/>
</dbReference>
<dbReference type="UniPathway" id="UPA00051">
    <property type="reaction ID" value="UER00081"/>
</dbReference>
<dbReference type="Pfam" id="PF02965">
    <property type="entry name" value="Met_synt_B12"/>
    <property type="match status" value="1"/>
</dbReference>
<dbReference type="PROSITE" id="PS50974">
    <property type="entry name" value="ADOMET_ACTIVATION"/>
    <property type="match status" value="1"/>
</dbReference>
<feature type="binding site" evidence="23">
    <location>
        <position position="812"/>
    </location>
    <ligand>
        <name>methylcob(III)alamin</name>
        <dbReference type="ChEBI" id="CHEBI:28115"/>
    </ligand>
</feature>
<evidence type="ECO:0000256" key="4">
    <source>
        <dbReference type="ARBA" id="ARBA00005178"/>
    </source>
</evidence>
<feature type="binding site" description="axial binding residue" evidence="22">
    <location>
        <position position="767"/>
    </location>
    <ligand>
        <name>methylcob(III)alamin</name>
        <dbReference type="ChEBI" id="CHEBI:28115"/>
    </ligand>
    <ligandPart>
        <name>Co</name>
        <dbReference type="ChEBI" id="CHEBI:27638"/>
    </ligandPart>
</feature>
<evidence type="ECO:0000256" key="7">
    <source>
        <dbReference type="ARBA" id="ARBA00013998"/>
    </source>
</evidence>
<dbReference type="SUPFAM" id="SSF56507">
    <property type="entry name" value="Methionine synthase activation domain-like"/>
    <property type="match status" value="1"/>
</dbReference>
<dbReference type="RefSeq" id="WP_048697074.1">
    <property type="nucleotide sequence ID" value="NZ_HG764815.1"/>
</dbReference>
<feature type="domain" description="B12-binding N-terminal" evidence="29">
    <location>
        <begin position="651"/>
        <end position="749"/>
    </location>
</feature>
<dbReference type="OrthoDB" id="9803687at2"/>
<dbReference type="SUPFAM" id="SSF47644">
    <property type="entry name" value="Methionine synthase domain"/>
    <property type="match status" value="1"/>
</dbReference>